<protein>
    <submittedName>
        <fullName evidence="2">Uncharacterized protein</fullName>
    </submittedName>
</protein>
<keyword evidence="1" id="KW-0472">Membrane</keyword>
<keyword evidence="1" id="KW-0812">Transmembrane</keyword>
<keyword evidence="3" id="KW-1185">Reference proteome</keyword>
<feature type="transmembrane region" description="Helical" evidence="1">
    <location>
        <begin position="37"/>
        <end position="55"/>
    </location>
</feature>
<evidence type="ECO:0000256" key="1">
    <source>
        <dbReference type="SAM" id="Phobius"/>
    </source>
</evidence>
<feature type="transmembrane region" description="Helical" evidence="1">
    <location>
        <begin position="12"/>
        <end position="31"/>
    </location>
</feature>
<organism evidence="2 3">
    <name type="scientific">Psophocarpus tetragonolobus</name>
    <name type="common">Winged bean</name>
    <name type="synonym">Dolichos tetragonolobus</name>
    <dbReference type="NCBI Taxonomy" id="3891"/>
    <lineage>
        <taxon>Eukaryota</taxon>
        <taxon>Viridiplantae</taxon>
        <taxon>Streptophyta</taxon>
        <taxon>Embryophyta</taxon>
        <taxon>Tracheophyta</taxon>
        <taxon>Spermatophyta</taxon>
        <taxon>Magnoliopsida</taxon>
        <taxon>eudicotyledons</taxon>
        <taxon>Gunneridae</taxon>
        <taxon>Pentapetalae</taxon>
        <taxon>rosids</taxon>
        <taxon>fabids</taxon>
        <taxon>Fabales</taxon>
        <taxon>Fabaceae</taxon>
        <taxon>Papilionoideae</taxon>
        <taxon>50 kb inversion clade</taxon>
        <taxon>NPAAA clade</taxon>
        <taxon>indigoferoid/millettioid clade</taxon>
        <taxon>Phaseoleae</taxon>
        <taxon>Psophocarpus</taxon>
    </lineage>
</organism>
<evidence type="ECO:0000313" key="2">
    <source>
        <dbReference type="EMBL" id="KAK7412749.1"/>
    </source>
</evidence>
<proteinExistence type="predicted"/>
<accession>A0AAN9T4G4</accession>
<keyword evidence="1" id="KW-1133">Transmembrane helix</keyword>
<gene>
    <name evidence="2" type="ORF">VNO78_04345</name>
</gene>
<sequence length="105" mass="11873">MRQPEVWGHGSIVIFLIIVAILLFGPLVMGFPSSPGIPLLLVFPVVLAAVITFLLRGPLDQDDEFGVVAWFAYWPKRLYKHLSSYSHYLGNHTDKVFNDKTCENQ</sequence>
<dbReference type="Proteomes" id="UP001386955">
    <property type="component" value="Unassembled WGS sequence"/>
</dbReference>
<evidence type="ECO:0000313" key="3">
    <source>
        <dbReference type="Proteomes" id="UP001386955"/>
    </source>
</evidence>
<reference evidence="2 3" key="1">
    <citation type="submission" date="2024-01" db="EMBL/GenBank/DDBJ databases">
        <title>The genomes of 5 underutilized Papilionoideae crops provide insights into root nodulation and disease resistanc.</title>
        <authorList>
            <person name="Jiang F."/>
        </authorList>
    </citation>
    <scope>NUCLEOTIDE SEQUENCE [LARGE SCALE GENOMIC DNA]</scope>
    <source>
        <strain evidence="2">DUOXIRENSHENG_FW03</strain>
        <tissue evidence="2">Leaves</tissue>
    </source>
</reference>
<dbReference type="EMBL" id="JAYMYS010000001">
    <property type="protein sequence ID" value="KAK7412749.1"/>
    <property type="molecule type" value="Genomic_DNA"/>
</dbReference>
<name>A0AAN9T4G4_PSOTE</name>
<dbReference type="AlphaFoldDB" id="A0AAN9T4G4"/>
<comment type="caution">
    <text evidence="2">The sequence shown here is derived from an EMBL/GenBank/DDBJ whole genome shotgun (WGS) entry which is preliminary data.</text>
</comment>